<proteinExistence type="predicted"/>
<dbReference type="InterPro" id="IPR052942">
    <property type="entry name" value="LPS_cholinephosphotransferase"/>
</dbReference>
<dbReference type="GO" id="GO:0009100">
    <property type="term" value="P:glycoprotein metabolic process"/>
    <property type="evidence" value="ECO:0007669"/>
    <property type="project" value="UniProtKB-ARBA"/>
</dbReference>
<dbReference type="EMBL" id="KY710694">
    <property type="protein sequence ID" value="AXY99461.1"/>
    <property type="molecule type" value="Genomic_DNA"/>
</dbReference>
<keyword evidence="2" id="KW-0808">Transferase</keyword>
<dbReference type="RefSeq" id="WP_164526982.1">
    <property type="nucleotide sequence ID" value="NZ_CP047352.1"/>
</dbReference>
<sequence length="277" mass="32704">MKNIELSEVQQILVNALKHIHSICEKHNIKYWLDSGTLLGAVRNNKFISWDDDIDICMLREDFNKFLVIALSELDKDKYFLQTCNTDPYYKEYDIPCKVRVNNTYIEESKKIFKNNLNLKAHNGFFIDIFPCDKYPNNKFLRDFFQSISVIYKAKSLFFRKSLTKKAFFSSRIIHYIIPINLLNYLNLKVTNYLNNNSKKHPIISKGIELPFHKGNIPYSEIFPLKKILFEGSFFYVPKNTNYYLISLYGNDYLTPPDINNRLVHSSVFKKKSKNIS</sequence>
<feature type="domain" description="LicD/FKTN/FKRP nucleotidyltransferase" evidence="1">
    <location>
        <begin position="24"/>
        <end position="250"/>
    </location>
</feature>
<protein>
    <submittedName>
        <fullName evidence="2">LicD-family phosphotransferase</fullName>
    </submittedName>
</protein>
<dbReference type="InterPro" id="IPR007074">
    <property type="entry name" value="LicD/FKTN/FKRP_NTP_transf"/>
</dbReference>
<dbReference type="Pfam" id="PF04991">
    <property type="entry name" value="LicD"/>
    <property type="match status" value="1"/>
</dbReference>
<name>A0A385JM99_PROMI</name>
<dbReference type="PANTHER" id="PTHR43404:SF2">
    <property type="entry name" value="LIPOPOLYSACCHARIDE CHOLINEPHOSPHOTRANSFERASE LICD"/>
    <property type="match status" value="1"/>
</dbReference>
<evidence type="ECO:0000259" key="1">
    <source>
        <dbReference type="Pfam" id="PF04991"/>
    </source>
</evidence>
<organism evidence="2">
    <name type="scientific">Proteus mirabilis</name>
    <dbReference type="NCBI Taxonomy" id="584"/>
    <lineage>
        <taxon>Bacteria</taxon>
        <taxon>Pseudomonadati</taxon>
        <taxon>Pseudomonadota</taxon>
        <taxon>Gammaproteobacteria</taxon>
        <taxon>Enterobacterales</taxon>
        <taxon>Morganellaceae</taxon>
        <taxon>Proteus</taxon>
    </lineage>
</organism>
<dbReference type="PANTHER" id="PTHR43404">
    <property type="entry name" value="LIPOPOLYSACCHARIDE CHOLINEPHOSPHOTRANSFERASE LICD"/>
    <property type="match status" value="1"/>
</dbReference>
<dbReference type="AlphaFoldDB" id="A0A385JM99"/>
<accession>A0A385JM99</accession>
<dbReference type="GO" id="GO:0016740">
    <property type="term" value="F:transferase activity"/>
    <property type="evidence" value="ECO:0007669"/>
    <property type="project" value="UniProtKB-KW"/>
</dbReference>
<reference evidence="2" key="1">
    <citation type="journal article" date="2017" name="PLoS ONE">
        <title>Genetic diversity of the O antigens of Proteus species and the development of a suspension array for molecular serotyping.</title>
        <authorList>
            <person name="Yu X."/>
            <person name="Torzewska A."/>
            <person name="Zhang X."/>
            <person name="Yin Z."/>
            <person name="Drzewiecka D."/>
            <person name="Cao H."/>
            <person name="Liu B."/>
            <person name="Knirel Y.A."/>
            <person name="Rozalski A."/>
            <person name="Wang L."/>
        </authorList>
    </citation>
    <scope>NUCLEOTIDE SEQUENCE</scope>
    <source>
        <strain evidence="2">PrK 28/57</strain>
    </source>
</reference>
<evidence type="ECO:0000313" key="2">
    <source>
        <dbReference type="EMBL" id="AXY99461.1"/>
    </source>
</evidence>